<dbReference type="InterPro" id="IPR052052">
    <property type="entry name" value="Polysaccharide_Lyase_9"/>
</dbReference>
<evidence type="ECO:0000256" key="3">
    <source>
        <dbReference type="ARBA" id="ARBA00022729"/>
    </source>
</evidence>
<dbReference type="Pfam" id="PF13229">
    <property type="entry name" value="Beta_helix"/>
    <property type="match status" value="1"/>
</dbReference>
<dbReference type="InterPro" id="IPR012334">
    <property type="entry name" value="Pectin_lyas_fold"/>
</dbReference>
<gene>
    <name evidence="5" type="ORF">ELQ90_08625</name>
</gene>
<keyword evidence="6" id="KW-1185">Reference proteome</keyword>
<dbReference type="InterPro" id="IPR039448">
    <property type="entry name" value="Beta_helix"/>
</dbReference>
<dbReference type="GO" id="GO:0016837">
    <property type="term" value="F:carbon-oxygen lyase activity, acting on polysaccharides"/>
    <property type="evidence" value="ECO:0007669"/>
    <property type="project" value="TreeGrafter"/>
</dbReference>
<reference evidence="5 6" key="1">
    <citation type="submission" date="2018-12" db="EMBL/GenBank/DDBJ databases">
        <authorList>
            <person name="Li F."/>
        </authorList>
    </citation>
    <scope>NUCLEOTIDE SEQUENCE [LARGE SCALE GENOMIC DNA]</scope>
    <source>
        <strain evidence="5 6">11W25H-1</strain>
    </source>
</reference>
<sequence length="541" mass="57844">MPTGAVFVSASAATEGNGSKSSPFKTVARAIEEAESGDTLVLRGGTYHEHVEVRGGKRLTIQSYPGEAVWFDGAEKIDSWKAAGGDWVVGGWDYDFDTSPTFIKGAPDNDDESTKFLDPAFPLAAHPDQVWVDGQPLTEVGSRGAVKEGTFYVDRGSDQLFLGTDPSGRDVRASTLQLGIDIMTEGSVVRGIGVQRYATSVWQKAPLLAQASNVTFENVVTRDNAASGVAAARGSGITFRNMTISSNGRSGGGATYTDRFTLEDSLVEDNNVQRFKGSPSSGGFKIGRSRDVTFADNDFLANRTTGLWFDESVYDGTVTGNRISENGTGLTLELSQKVVVADNILDNNVTYGLHIQNTGDVQVWNNTIVDNERGPINIVQDERRQSNLKYAGHDPRQSLPDMTVPWLTKNITIANNVLGSATTSGMLHVLDQEKKLAAEDMRVTTNGNLYQNPTRGGYTVVRWADGGAGPSYYRSLDAFSAATGQEKRSEMLTSSTAVNGDFTLTREASDLARSISLPLPSSLTGLLAGLGLPALGASPTP</sequence>
<protein>
    <submittedName>
        <fullName evidence="5">DUF1565 domain-containing protein</fullName>
    </submittedName>
</protein>
<evidence type="ECO:0000256" key="1">
    <source>
        <dbReference type="ARBA" id="ARBA00004613"/>
    </source>
</evidence>
<dbReference type="SMART" id="SM00710">
    <property type="entry name" value="PbH1"/>
    <property type="match status" value="7"/>
</dbReference>
<evidence type="ECO:0000313" key="6">
    <source>
        <dbReference type="Proteomes" id="UP000288547"/>
    </source>
</evidence>
<keyword evidence="3" id="KW-0732">Signal</keyword>
<proteinExistence type="predicted"/>
<evidence type="ECO:0000259" key="4">
    <source>
        <dbReference type="Pfam" id="PF13229"/>
    </source>
</evidence>
<dbReference type="PANTHER" id="PTHR40088:SF2">
    <property type="entry name" value="SECRETED SUGAR HYDROLASE"/>
    <property type="match status" value="1"/>
</dbReference>
<feature type="domain" description="Right handed beta helix" evidence="4">
    <location>
        <begin position="208"/>
        <end position="368"/>
    </location>
</feature>
<dbReference type="AlphaFoldDB" id="A0A444PSM5"/>
<comment type="subcellular location">
    <subcellularLocation>
        <location evidence="1">Secreted</location>
    </subcellularLocation>
</comment>
<comment type="caution">
    <text evidence="5">The sequence shown here is derived from an EMBL/GenBank/DDBJ whole genome shotgun (WGS) entry which is preliminary data.</text>
</comment>
<evidence type="ECO:0000313" key="5">
    <source>
        <dbReference type="EMBL" id="RWZ50885.1"/>
    </source>
</evidence>
<dbReference type="GO" id="GO:0005576">
    <property type="term" value="C:extracellular region"/>
    <property type="evidence" value="ECO:0007669"/>
    <property type="project" value="UniProtKB-SubCell"/>
</dbReference>
<dbReference type="Proteomes" id="UP000288547">
    <property type="component" value="Unassembled WGS sequence"/>
</dbReference>
<keyword evidence="2" id="KW-0964">Secreted</keyword>
<dbReference type="Gene3D" id="2.160.20.10">
    <property type="entry name" value="Single-stranded right-handed beta-helix, Pectin lyase-like"/>
    <property type="match status" value="2"/>
</dbReference>
<dbReference type="SUPFAM" id="SSF51126">
    <property type="entry name" value="Pectin lyase-like"/>
    <property type="match status" value="1"/>
</dbReference>
<accession>A0A444PSM5</accession>
<dbReference type="OrthoDB" id="9807425at2"/>
<name>A0A444PSM5_9MICO</name>
<evidence type="ECO:0000256" key="2">
    <source>
        <dbReference type="ARBA" id="ARBA00022525"/>
    </source>
</evidence>
<organism evidence="5 6">
    <name type="scientific">Labedella phragmitis</name>
    <dbReference type="NCBI Taxonomy" id="2498849"/>
    <lineage>
        <taxon>Bacteria</taxon>
        <taxon>Bacillati</taxon>
        <taxon>Actinomycetota</taxon>
        <taxon>Actinomycetes</taxon>
        <taxon>Micrococcales</taxon>
        <taxon>Microbacteriaceae</taxon>
        <taxon>Labedella</taxon>
    </lineage>
</organism>
<dbReference type="InterPro" id="IPR006626">
    <property type="entry name" value="PbH1"/>
</dbReference>
<dbReference type="InterPro" id="IPR011050">
    <property type="entry name" value="Pectin_lyase_fold/virulence"/>
</dbReference>
<dbReference type="PANTHER" id="PTHR40088">
    <property type="entry name" value="PECTATE LYASE (EUROFUNG)"/>
    <property type="match status" value="1"/>
</dbReference>
<dbReference type="EMBL" id="RZNB01000003">
    <property type="protein sequence ID" value="RWZ50885.1"/>
    <property type="molecule type" value="Genomic_DNA"/>
</dbReference>